<dbReference type="EMBL" id="CVQI01033606">
    <property type="protein sequence ID" value="CRK43803.1"/>
    <property type="molecule type" value="Genomic_DNA"/>
</dbReference>
<name>A0A0G4NBK7_VERLO</name>
<evidence type="ECO:0000313" key="1">
    <source>
        <dbReference type="EMBL" id="CRK43803.1"/>
    </source>
</evidence>
<proteinExistence type="predicted"/>
<dbReference type="Proteomes" id="UP000045706">
    <property type="component" value="Unassembled WGS sequence"/>
</dbReference>
<evidence type="ECO:0000313" key="2">
    <source>
        <dbReference type="Proteomes" id="UP000045706"/>
    </source>
</evidence>
<reference evidence="2" key="1">
    <citation type="submission" date="2015-05" db="EMBL/GenBank/DDBJ databases">
        <authorList>
            <person name="Fogelqvist Johan"/>
        </authorList>
    </citation>
    <scope>NUCLEOTIDE SEQUENCE [LARGE SCALE GENOMIC DNA]</scope>
</reference>
<protein>
    <submittedName>
        <fullName evidence="1">Uncharacterized protein</fullName>
    </submittedName>
</protein>
<dbReference type="AlphaFoldDB" id="A0A0G4NBK7"/>
<gene>
    <name evidence="1" type="ORF">BN1723_005853</name>
</gene>
<sequence>MGVWGVLRLDEKSPRVFKLGSRIWRRNQDAVLSDQSSQTSIPCKSGNIFILKDPFLSHATNRQHAL</sequence>
<accession>A0A0G4NBK7</accession>
<organism evidence="1 2">
    <name type="scientific">Verticillium longisporum</name>
    <name type="common">Verticillium dahliae var. longisporum</name>
    <dbReference type="NCBI Taxonomy" id="100787"/>
    <lineage>
        <taxon>Eukaryota</taxon>
        <taxon>Fungi</taxon>
        <taxon>Dikarya</taxon>
        <taxon>Ascomycota</taxon>
        <taxon>Pezizomycotina</taxon>
        <taxon>Sordariomycetes</taxon>
        <taxon>Hypocreomycetidae</taxon>
        <taxon>Glomerellales</taxon>
        <taxon>Plectosphaerellaceae</taxon>
        <taxon>Verticillium</taxon>
    </lineage>
</organism>